<dbReference type="AlphaFoldDB" id="A0A915YM24"/>
<keyword evidence="1" id="KW-0614">Plasmid</keyword>
<dbReference type="RefSeq" id="WP_264793690.1">
    <property type="nucleotide sequence ID" value="NZ_AP026869.1"/>
</dbReference>
<gene>
    <name evidence="1" type="ORF">AsAng_0064910</name>
</gene>
<dbReference type="Proteomes" id="UP001060919">
    <property type="component" value="Plasmid pAUEb"/>
</dbReference>
<dbReference type="EMBL" id="AP026869">
    <property type="protein sequence ID" value="BDS15707.1"/>
    <property type="molecule type" value="Genomic_DNA"/>
</dbReference>
<evidence type="ECO:0000313" key="1">
    <source>
        <dbReference type="EMBL" id="BDS15707.1"/>
    </source>
</evidence>
<keyword evidence="2" id="KW-1185">Reference proteome</keyword>
<reference evidence="1" key="1">
    <citation type="submission" date="2022-09" db="EMBL/GenBank/DDBJ databases">
        <title>Aureispira anguillicida sp. nov., isolated from Leptocephalus of Japanese eel Anguilla japonica.</title>
        <authorList>
            <person name="Yuasa K."/>
            <person name="Mekata T."/>
            <person name="Ikunari K."/>
        </authorList>
    </citation>
    <scope>NUCLEOTIDE SEQUENCE</scope>
    <source>
        <strain evidence="1">EL160426</strain>
        <plasmid evidence="1">pAUEb</plasmid>
    </source>
</reference>
<proteinExistence type="predicted"/>
<sequence length="512" mass="56279">MRLDMRKTTASLIIKYIPFKLLWGIILLGTIPTIAQVPTGYTLTKEASGVKLYHNSLEGYVHIIDLSKGAKLESMLGNEDGKLYTNTISYNKYKKRNLDEFWQDLRAEQGSHAFSIVNGSFYGLDTSSAAAMSFPVKHRGAVKTIGFGNNEPFLKSMLKIEHDRAQIIDYNGSNPSVIESDSASNIIVGLKIGQKNPLIPLRRTYIGVGGNWSEDGYSQIYILTSVNLTASRAENILQDFGTIHAMAFDGHWSTQVCLEGLSMYSIDRPVPHAISIIAAPADKTCTIQNNDVLPICGTTTNCDSSIYIGGVIQATAAIDGDQIIFEISKCNGTLFSADGPFYIRQDICNSNENYLVGGTYQAGQHSFIAKADIPNHFESSCKTYYVTINPGAKYTTGGIKICLQSIGSHLSDVASILGDTTNVSNHYLNTPLEVKLIPNPTDGDFSVSVKNATKTIELELFNNMGLRLFRKELPAGESLFTFDNTINLSPGVYWVLLTENHIPLQRRKLIVK</sequence>
<name>A0A915YM24_9BACT</name>
<dbReference type="KEGG" id="aup:AsAng_0064910"/>
<evidence type="ECO:0000313" key="2">
    <source>
        <dbReference type="Proteomes" id="UP001060919"/>
    </source>
</evidence>
<protein>
    <submittedName>
        <fullName evidence="1">T9SS type A sorting domain-containing protein</fullName>
    </submittedName>
</protein>
<geneLocation type="plasmid" evidence="1 2">
    <name>pAUEb</name>
</geneLocation>
<accession>A0A915YM24</accession>
<organism evidence="1 2">
    <name type="scientific">Aureispira anguillae</name>
    <dbReference type="NCBI Taxonomy" id="2864201"/>
    <lineage>
        <taxon>Bacteria</taxon>
        <taxon>Pseudomonadati</taxon>
        <taxon>Bacteroidota</taxon>
        <taxon>Saprospiria</taxon>
        <taxon>Saprospirales</taxon>
        <taxon>Saprospiraceae</taxon>
        <taxon>Aureispira</taxon>
    </lineage>
</organism>